<feature type="transmembrane region" description="Helical" evidence="1">
    <location>
        <begin position="185"/>
        <end position="207"/>
    </location>
</feature>
<keyword evidence="1" id="KW-0472">Membrane</keyword>
<protein>
    <recommendedName>
        <fullName evidence="2">CAAX prenyl protease 2/Lysostaphin resistance protein A-like domain-containing protein</fullName>
    </recommendedName>
</protein>
<feature type="transmembrane region" description="Helical" evidence="1">
    <location>
        <begin position="274"/>
        <end position="297"/>
    </location>
</feature>
<dbReference type="GO" id="GO:0080120">
    <property type="term" value="P:CAAX-box protein maturation"/>
    <property type="evidence" value="ECO:0007669"/>
    <property type="project" value="UniProtKB-ARBA"/>
</dbReference>
<keyword evidence="1" id="KW-1133">Transmembrane helix</keyword>
<evidence type="ECO:0000259" key="2">
    <source>
        <dbReference type="Pfam" id="PF02517"/>
    </source>
</evidence>
<dbReference type="PANTHER" id="PTHR43592:SF24">
    <property type="entry name" value="CAAX AMINO TERMINAL PROTEASE FAMILY PROTEIN"/>
    <property type="match status" value="1"/>
</dbReference>
<evidence type="ECO:0000313" key="3">
    <source>
        <dbReference type="EMBL" id="JAG97248.1"/>
    </source>
</evidence>
<keyword evidence="1" id="KW-0812">Transmembrane</keyword>
<evidence type="ECO:0000256" key="1">
    <source>
        <dbReference type="SAM" id="Phobius"/>
    </source>
</evidence>
<name>A0A0D6R4P2_ARACU</name>
<proteinExistence type="predicted"/>
<sequence>MASLSQCLCGQSWISLRPSALPISSRNCNAKLIGHLSPITRHSLSRTLRPVSRPLCPVSWWQEDGSSIPNRPKEKWKFFWCTRRDPAASITDSENLSQDPNKAGSVSSHFNWKWIQKLKKVDLPDSILGFPKRDETWTVPWTGQTIFQVMFLWFFAFWLVGSWIMPFLAHAAGFTNENMTYRGQALYSLLTDIAEGTVGLAILYRCLARFHPLPNKWFHISWKGNWHIDTCLGCLMFPLVHRLSQINLDLLPVPSPFTATHVEQSILARDPVAMLLYAIVVSICAPIWEEVIFRGFLLPSLTRYMPIWSSILVSAIAFALAHFSVQRVLPLTFLGLVMGIVFVRSRNLLASMLLHCFCTFTQPSCINALA</sequence>
<dbReference type="PANTHER" id="PTHR43592">
    <property type="entry name" value="CAAX AMINO TERMINAL PROTEASE"/>
    <property type="match status" value="1"/>
</dbReference>
<dbReference type="GO" id="GO:0004175">
    <property type="term" value="F:endopeptidase activity"/>
    <property type="evidence" value="ECO:0007669"/>
    <property type="project" value="UniProtKB-ARBA"/>
</dbReference>
<dbReference type="Pfam" id="PF02517">
    <property type="entry name" value="Rce1-like"/>
    <property type="match status" value="1"/>
</dbReference>
<reference evidence="3" key="1">
    <citation type="submission" date="2015-03" db="EMBL/GenBank/DDBJ databases">
        <title>A transcriptome of Araucaria cunninghamii, an australian fine timber species.</title>
        <authorList>
            <person name="Jing Yi C.J.Y."/>
            <person name="Yin San L.Y.S."/>
            <person name="Abdul Karim S.S."/>
            <person name="Wan Azmi N.N."/>
            <person name="Hercus R.R."/>
            <person name="Croft L.L."/>
        </authorList>
    </citation>
    <scope>NUCLEOTIDE SEQUENCE</scope>
    <source>
        <strain evidence="3">MI0301</strain>
        <tissue evidence="3">Leaf</tissue>
    </source>
</reference>
<feature type="domain" description="CAAX prenyl protease 2/Lysostaphin resistance protein A-like" evidence="2">
    <location>
        <begin position="273"/>
        <end position="360"/>
    </location>
</feature>
<feature type="transmembrane region" description="Helical" evidence="1">
    <location>
        <begin position="328"/>
        <end position="345"/>
    </location>
</feature>
<feature type="transmembrane region" description="Helical" evidence="1">
    <location>
        <begin position="151"/>
        <end position="173"/>
    </location>
</feature>
<dbReference type="InterPro" id="IPR003675">
    <property type="entry name" value="Rce1/LyrA-like_dom"/>
</dbReference>
<feature type="transmembrane region" description="Helical" evidence="1">
    <location>
        <begin position="303"/>
        <end position="321"/>
    </location>
</feature>
<dbReference type="EMBL" id="GCKF01034349">
    <property type="protein sequence ID" value="JAG97248.1"/>
    <property type="molecule type" value="Transcribed_RNA"/>
</dbReference>
<organism evidence="3">
    <name type="scientific">Araucaria cunninghamii</name>
    <name type="common">Hoop pine</name>
    <name type="synonym">Moreton Bay pine</name>
    <dbReference type="NCBI Taxonomy" id="56994"/>
    <lineage>
        <taxon>Eukaryota</taxon>
        <taxon>Viridiplantae</taxon>
        <taxon>Streptophyta</taxon>
        <taxon>Embryophyta</taxon>
        <taxon>Tracheophyta</taxon>
        <taxon>Spermatophyta</taxon>
        <taxon>Pinopsida</taxon>
        <taxon>Pinidae</taxon>
        <taxon>Conifers II</taxon>
        <taxon>Araucariales</taxon>
        <taxon>Araucariaceae</taxon>
        <taxon>Araucaria</taxon>
    </lineage>
</organism>
<accession>A0A0D6R4P2</accession>
<dbReference type="AlphaFoldDB" id="A0A0D6R4P2"/>